<protein>
    <submittedName>
        <fullName evidence="1">Uncharacterized protein</fullName>
    </submittedName>
</protein>
<dbReference type="RefSeq" id="WP_157842494.1">
    <property type="nucleotide sequence ID" value="NZ_BAFN01000001.1"/>
</dbReference>
<sequence>MAIHDLSGASRAITAVFVPGLITLNPADPAWAQAQEMKVKIKKLKEQEKPQGFVGM</sequence>
<evidence type="ECO:0000313" key="2">
    <source>
        <dbReference type="Proteomes" id="UP000032309"/>
    </source>
</evidence>
<evidence type="ECO:0000313" key="1">
    <source>
        <dbReference type="EMBL" id="GAN33786.1"/>
    </source>
</evidence>
<reference evidence="2" key="1">
    <citation type="journal article" date="2015" name="Genome Announc.">
        <title>Draft Genome Sequence of an Anaerobic Ammonium-Oxidizing Bacterium, "Candidatus Brocadia sinica".</title>
        <authorList>
            <person name="Oshiki M."/>
            <person name="Shinyako-Hata K."/>
            <person name="Satoh H."/>
            <person name="Okabe S."/>
        </authorList>
    </citation>
    <scope>NUCLEOTIDE SEQUENCE [LARGE SCALE GENOMIC DNA]</scope>
    <source>
        <strain evidence="2">JPN1</strain>
    </source>
</reference>
<name>A0ABQ0JYL4_9BACT</name>
<dbReference type="EMBL" id="BAFN01000001">
    <property type="protein sequence ID" value="GAN33786.1"/>
    <property type="molecule type" value="Genomic_DNA"/>
</dbReference>
<gene>
    <name evidence="1" type="ORF">BROSI_A2320</name>
</gene>
<keyword evidence="2" id="KW-1185">Reference proteome</keyword>
<organism evidence="1 2">
    <name type="scientific">Candidatus Brocadia sinica JPN1</name>
    <dbReference type="NCBI Taxonomy" id="1197129"/>
    <lineage>
        <taxon>Bacteria</taxon>
        <taxon>Pseudomonadati</taxon>
        <taxon>Planctomycetota</taxon>
        <taxon>Candidatus Brocadiia</taxon>
        <taxon>Candidatus Brocadiales</taxon>
        <taxon>Candidatus Brocadiaceae</taxon>
        <taxon>Candidatus Brocadia</taxon>
    </lineage>
</organism>
<dbReference type="Proteomes" id="UP000032309">
    <property type="component" value="Unassembled WGS sequence"/>
</dbReference>
<proteinExistence type="predicted"/>
<accession>A0ABQ0JYL4</accession>
<comment type="caution">
    <text evidence="1">The sequence shown here is derived from an EMBL/GenBank/DDBJ whole genome shotgun (WGS) entry which is preliminary data.</text>
</comment>